<feature type="region of interest" description="Disordered" evidence="1">
    <location>
        <begin position="21"/>
        <end position="41"/>
    </location>
</feature>
<evidence type="ECO:0000313" key="3">
    <source>
        <dbReference type="EMBL" id="RCH99580.1"/>
    </source>
</evidence>
<keyword evidence="4" id="KW-1185">Reference proteome</keyword>
<dbReference type="AlphaFoldDB" id="A0A367KBR4"/>
<evidence type="ECO:0000256" key="2">
    <source>
        <dbReference type="SAM" id="SignalP"/>
    </source>
</evidence>
<organism evidence="3 4">
    <name type="scientific">Rhizopus azygosporus</name>
    <name type="common">Rhizopus microsporus var. azygosporus</name>
    <dbReference type="NCBI Taxonomy" id="86630"/>
    <lineage>
        <taxon>Eukaryota</taxon>
        <taxon>Fungi</taxon>
        <taxon>Fungi incertae sedis</taxon>
        <taxon>Mucoromycota</taxon>
        <taxon>Mucoromycotina</taxon>
        <taxon>Mucoromycetes</taxon>
        <taxon>Mucorales</taxon>
        <taxon>Mucorineae</taxon>
        <taxon>Rhizopodaceae</taxon>
        <taxon>Rhizopus</taxon>
    </lineage>
</organism>
<sequence>MKLFPILAVAALIATVSAVPRKHRKAHSGGNKEINQVAGGAGNGGGNNGIASGLLGGGILSKNVNKNDIKQNAEIS</sequence>
<dbReference type="Proteomes" id="UP000252139">
    <property type="component" value="Unassembled WGS sequence"/>
</dbReference>
<accession>A0A367KBR4</accession>
<keyword evidence="2" id="KW-0732">Signal</keyword>
<dbReference type="EMBL" id="PJQL01000113">
    <property type="protein sequence ID" value="RCH99580.1"/>
    <property type="molecule type" value="Genomic_DNA"/>
</dbReference>
<feature type="signal peptide" evidence="2">
    <location>
        <begin position="1"/>
        <end position="18"/>
    </location>
</feature>
<protein>
    <submittedName>
        <fullName evidence="3">Uncharacterized protein</fullName>
    </submittedName>
</protein>
<comment type="caution">
    <text evidence="3">The sequence shown here is derived from an EMBL/GenBank/DDBJ whole genome shotgun (WGS) entry which is preliminary data.</text>
</comment>
<feature type="chain" id="PRO_5016578653" evidence="2">
    <location>
        <begin position="19"/>
        <end position="76"/>
    </location>
</feature>
<evidence type="ECO:0000313" key="4">
    <source>
        <dbReference type="Proteomes" id="UP000252139"/>
    </source>
</evidence>
<evidence type="ECO:0000256" key="1">
    <source>
        <dbReference type="SAM" id="MobiDB-lite"/>
    </source>
</evidence>
<reference evidence="3 4" key="1">
    <citation type="journal article" date="2018" name="G3 (Bethesda)">
        <title>Phylogenetic and Phylogenomic Definition of Rhizopus Species.</title>
        <authorList>
            <person name="Gryganskyi A.P."/>
            <person name="Golan J."/>
            <person name="Dolatabadi S."/>
            <person name="Mondo S."/>
            <person name="Robb S."/>
            <person name="Idnurm A."/>
            <person name="Muszewska A."/>
            <person name="Steczkiewicz K."/>
            <person name="Masonjones S."/>
            <person name="Liao H.L."/>
            <person name="Gajdeczka M.T."/>
            <person name="Anike F."/>
            <person name="Vuek A."/>
            <person name="Anishchenko I.M."/>
            <person name="Voigt K."/>
            <person name="de Hoog G.S."/>
            <person name="Smith M.E."/>
            <person name="Heitman J."/>
            <person name="Vilgalys R."/>
            <person name="Stajich J.E."/>
        </authorList>
    </citation>
    <scope>NUCLEOTIDE SEQUENCE [LARGE SCALE GENOMIC DNA]</scope>
    <source>
        <strain evidence="3 4">CBS 357.93</strain>
    </source>
</reference>
<gene>
    <name evidence="3" type="ORF">CU097_009236</name>
</gene>
<proteinExistence type="predicted"/>
<name>A0A367KBR4_RHIAZ</name>